<evidence type="ECO:0000256" key="2">
    <source>
        <dbReference type="SAM" id="Phobius"/>
    </source>
</evidence>
<evidence type="ECO:0000313" key="4">
    <source>
        <dbReference type="Proteomes" id="UP000188879"/>
    </source>
</evidence>
<feature type="compositionally biased region" description="Low complexity" evidence="1">
    <location>
        <begin position="16"/>
        <end position="35"/>
    </location>
</feature>
<feature type="region of interest" description="Disordered" evidence="1">
    <location>
        <begin position="1"/>
        <end position="52"/>
    </location>
</feature>
<gene>
    <name evidence="3" type="ORF">BKE38_04415</name>
</gene>
<keyword evidence="2" id="KW-1133">Transmembrane helix</keyword>
<evidence type="ECO:0000313" key="3">
    <source>
        <dbReference type="EMBL" id="ONG57297.1"/>
    </source>
</evidence>
<keyword evidence="2" id="KW-0472">Membrane</keyword>
<proteinExistence type="predicted"/>
<evidence type="ECO:0000256" key="1">
    <source>
        <dbReference type="SAM" id="MobiDB-lite"/>
    </source>
</evidence>
<organism evidence="3 4">
    <name type="scientific">Teichococcus deserti</name>
    <dbReference type="NCBI Taxonomy" id="1817963"/>
    <lineage>
        <taxon>Bacteria</taxon>
        <taxon>Pseudomonadati</taxon>
        <taxon>Pseudomonadota</taxon>
        <taxon>Alphaproteobacteria</taxon>
        <taxon>Acetobacterales</taxon>
        <taxon>Roseomonadaceae</taxon>
        <taxon>Roseomonas</taxon>
    </lineage>
</organism>
<comment type="caution">
    <text evidence="3">The sequence shown here is derived from an EMBL/GenBank/DDBJ whole genome shotgun (WGS) entry which is preliminary data.</text>
</comment>
<sequence>MADEPRPAASAGASTLAQGAPGRAPGRALPAGAVPEGPNEWTKRPAFHPEEGEADKSDWMAFAKSIGLIVGVLAVIAFLLSR</sequence>
<dbReference type="EMBL" id="MLCO01000027">
    <property type="protein sequence ID" value="ONG57297.1"/>
    <property type="molecule type" value="Genomic_DNA"/>
</dbReference>
<dbReference type="OrthoDB" id="7945729at2"/>
<dbReference type="RefSeq" id="WP_076956173.1">
    <property type="nucleotide sequence ID" value="NZ_MLCO01000027.1"/>
</dbReference>
<accession>A0A1V2H6C2</accession>
<feature type="compositionally biased region" description="Basic and acidic residues" evidence="1">
    <location>
        <begin position="41"/>
        <end position="52"/>
    </location>
</feature>
<keyword evidence="2" id="KW-0812">Transmembrane</keyword>
<name>A0A1V2H6C2_9PROT</name>
<reference evidence="3 4" key="1">
    <citation type="submission" date="2016-10" db="EMBL/GenBank/DDBJ databases">
        <title>Draft Genome sequence of Roseomonas sp. strain M3.</title>
        <authorList>
            <person name="Subhash Y."/>
            <person name="Lee S."/>
        </authorList>
    </citation>
    <scope>NUCLEOTIDE SEQUENCE [LARGE SCALE GENOMIC DNA]</scope>
    <source>
        <strain evidence="3 4">M3</strain>
    </source>
</reference>
<protein>
    <submittedName>
        <fullName evidence="3">Uncharacterized protein</fullName>
    </submittedName>
</protein>
<dbReference type="Proteomes" id="UP000188879">
    <property type="component" value="Unassembled WGS sequence"/>
</dbReference>
<feature type="transmembrane region" description="Helical" evidence="2">
    <location>
        <begin position="59"/>
        <end position="80"/>
    </location>
</feature>
<keyword evidence="4" id="KW-1185">Reference proteome</keyword>
<dbReference type="AlphaFoldDB" id="A0A1V2H6C2"/>